<accession>A0A6H2H773</accession>
<dbReference type="KEGG" id="pvac:HC248_00624"/>
<gene>
    <name evidence="3" type="primary">rsbQ</name>
    <name evidence="3" type="ORF">HC248_00624</name>
</gene>
<dbReference type="Gene3D" id="3.40.50.1820">
    <property type="entry name" value="alpha/beta hydrolase"/>
    <property type="match status" value="1"/>
</dbReference>
<dbReference type="PANTHER" id="PTHR43039">
    <property type="entry name" value="ESTERASE-RELATED"/>
    <property type="match status" value="1"/>
</dbReference>
<protein>
    <submittedName>
        <fullName evidence="3">Sigma factor SigB regulation protein RsbQ</fullName>
    </submittedName>
</protein>
<evidence type="ECO:0000256" key="1">
    <source>
        <dbReference type="ARBA" id="ARBA00008645"/>
    </source>
</evidence>
<dbReference type="Pfam" id="PF12697">
    <property type="entry name" value="Abhydrolase_6"/>
    <property type="match status" value="1"/>
</dbReference>
<evidence type="ECO:0000313" key="4">
    <source>
        <dbReference type="Proteomes" id="UP000502041"/>
    </source>
</evidence>
<evidence type="ECO:0000313" key="3">
    <source>
        <dbReference type="EMBL" id="QJC55346.1"/>
    </source>
</evidence>
<sequence length="268" mass="29485">MDINKRNNVTVTGHGNPTLVYGHGFGCNQNMWDAITPAFESSCKQVLFDYVGCGESDLSAFDAQRYSTLKGYAQDLLEVCDAQGVTQDAVFIGHSVSCSISMLASIARPGLFKQMVWVGPNPCFVNQAPDYKGGFEHQDLEELLDLMDRNFMGWANFLTPVLAGENGASDATNTRLNKSFCSTDPLTARVFAQTTFFSDNRADVPKVTVPCLILQHRKDTLAPLSVGEYLHHHLPQSKLEIMDVVGHCAHMSQPELVVAAIRSFIDFS</sequence>
<dbReference type="SUPFAM" id="SSF53474">
    <property type="entry name" value="alpha/beta-Hydrolases"/>
    <property type="match status" value="1"/>
</dbReference>
<name>A0A6H2H773_9BURK</name>
<dbReference type="Proteomes" id="UP000502041">
    <property type="component" value="Chromosome"/>
</dbReference>
<feature type="domain" description="AB hydrolase-1" evidence="2">
    <location>
        <begin position="20"/>
        <end position="260"/>
    </location>
</feature>
<dbReference type="InterPro" id="IPR029058">
    <property type="entry name" value="AB_hydrolase_fold"/>
</dbReference>
<dbReference type="EMBL" id="CP051461">
    <property type="protein sequence ID" value="QJC55346.1"/>
    <property type="molecule type" value="Genomic_DNA"/>
</dbReference>
<keyword evidence="4" id="KW-1185">Reference proteome</keyword>
<organism evidence="3 4">
    <name type="scientific">Polaromonas vacuolata</name>
    <dbReference type="NCBI Taxonomy" id="37448"/>
    <lineage>
        <taxon>Bacteria</taxon>
        <taxon>Pseudomonadati</taxon>
        <taxon>Pseudomonadota</taxon>
        <taxon>Betaproteobacteria</taxon>
        <taxon>Burkholderiales</taxon>
        <taxon>Comamonadaceae</taxon>
        <taxon>Polaromonas</taxon>
    </lineage>
</organism>
<reference evidence="3 4" key="1">
    <citation type="submission" date="2020-04" db="EMBL/GenBank/DDBJ databases">
        <title>Complete genome of a Psychrophilic, Marine, Gas Vacuolate Bacterium Polaromonas vacuolata KCTC 22033T.</title>
        <authorList>
            <person name="Hwang K."/>
            <person name="Kim K.M."/>
        </authorList>
    </citation>
    <scope>NUCLEOTIDE SEQUENCE [LARGE SCALE GENOMIC DNA]</scope>
    <source>
        <strain evidence="3 4">KCTC 22033</strain>
    </source>
</reference>
<proteinExistence type="inferred from homology"/>
<dbReference type="AlphaFoldDB" id="A0A6H2H773"/>
<dbReference type="InterPro" id="IPR000073">
    <property type="entry name" value="AB_hydrolase_1"/>
</dbReference>
<dbReference type="RefSeq" id="WP_168921226.1">
    <property type="nucleotide sequence ID" value="NZ_CP051461.1"/>
</dbReference>
<comment type="similarity">
    <text evidence="1">Belongs to the AB hydrolase superfamily.</text>
</comment>
<evidence type="ECO:0000259" key="2">
    <source>
        <dbReference type="Pfam" id="PF12697"/>
    </source>
</evidence>